<evidence type="ECO:0000313" key="4">
    <source>
        <dbReference type="EMBL" id="KRM77820.1"/>
    </source>
</evidence>
<dbReference type="Proteomes" id="UP000051845">
    <property type="component" value="Unassembled WGS sequence"/>
</dbReference>
<comment type="similarity">
    <text evidence="1">Belongs to the LytR/CpsA/Psr (LCP) family.</text>
</comment>
<keyword evidence="2" id="KW-1133">Transmembrane helix</keyword>
<dbReference type="Gene3D" id="3.40.630.190">
    <property type="entry name" value="LCP protein"/>
    <property type="match status" value="1"/>
</dbReference>
<dbReference type="InterPro" id="IPR001387">
    <property type="entry name" value="Cro/C1-type_HTH"/>
</dbReference>
<dbReference type="PANTHER" id="PTHR33392:SF6">
    <property type="entry name" value="POLYISOPRENYL-TEICHOIC ACID--PEPTIDOGLYCAN TEICHOIC ACID TRANSFERASE TAGU"/>
    <property type="match status" value="1"/>
</dbReference>
<dbReference type="EMBL" id="AYYR01000008">
    <property type="protein sequence ID" value="KRM77820.1"/>
    <property type="molecule type" value="Genomic_DNA"/>
</dbReference>
<dbReference type="AlphaFoldDB" id="A0A0R2BQG6"/>
<gene>
    <name evidence="4" type="ORF">FC82_GL002685</name>
</gene>
<name>A0A0R2BQG6_SECCO</name>
<organism evidence="4 5">
    <name type="scientific">Secundilactobacillus collinoides DSM 20515 = JCM 1123</name>
    <dbReference type="NCBI Taxonomy" id="1423733"/>
    <lineage>
        <taxon>Bacteria</taxon>
        <taxon>Bacillati</taxon>
        <taxon>Bacillota</taxon>
        <taxon>Bacilli</taxon>
        <taxon>Lactobacillales</taxon>
        <taxon>Lactobacillaceae</taxon>
        <taxon>Secundilactobacillus</taxon>
    </lineage>
</organism>
<keyword evidence="2" id="KW-0812">Transmembrane</keyword>
<dbReference type="RefSeq" id="WP_056995953.1">
    <property type="nucleotide sequence ID" value="NZ_AYYR01000008.1"/>
</dbReference>
<comment type="caution">
    <text evidence="4">The sequence shown here is derived from an EMBL/GenBank/DDBJ whole genome shotgun (WGS) entry which is preliminary data.</text>
</comment>
<evidence type="ECO:0000256" key="1">
    <source>
        <dbReference type="ARBA" id="ARBA00006068"/>
    </source>
</evidence>
<dbReference type="InterPro" id="IPR004474">
    <property type="entry name" value="LytR_CpsA_psr"/>
</dbReference>
<dbReference type="PROSITE" id="PS50943">
    <property type="entry name" value="HTH_CROC1"/>
    <property type="match status" value="1"/>
</dbReference>
<reference evidence="4 5" key="1">
    <citation type="journal article" date="2015" name="Genome Announc.">
        <title>Expanding the biotechnology potential of lactobacilli through comparative genomics of 213 strains and associated genera.</title>
        <authorList>
            <person name="Sun Z."/>
            <person name="Harris H.M."/>
            <person name="McCann A."/>
            <person name="Guo C."/>
            <person name="Argimon S."/>
            <person name="Zhang W."/>
            <person name="Yang X."/>
            <person name="Jeffery I.B."/>
            <person name="Cooney J.C."/>
            <person name="Kagawa T.F."/>
            <person name="Liu W."/>
            <person name="Song Y."/>
            <person name="Salvetti E."/>
            <person name="Wrobel A."/>
            <person name="Rasinkangas P."/>
            <person name="Parkhill J."/>
            <person name="Rea M.C."/>
            <person name="O'Sullivan O."/>
            <person name="Ritari J."/>
            <person name="Douillard F.P."/>
            <person name="Paul Ross R."/>
            <person name="Yang R."/>
            <person name="Briner A.E."/>
            <person name="Felis G.E."/>
            <person name="de Vos W.M."/>
            <person name="Barrangou R."/>
            <person name="Klaenhammer T.R."/>
            <person name="Caufield P.W."/>
            <person name="Cui Y."/>
            <person name="Zhang H."/>
            <person name="O'Toole P.W."/>
        </authorList>
    </citation>
    <scope>NUCLEOTIDE SEQUENCE [LARGE SCALE GENOMIC DNA]</scope>
    <source>
        <strain evidence="4 5">DSM 20515</strain>
    </source>
</reference>
<evidence type="ECO:0000313" key="5">
    <source>
        <dbReference type="Proteomes" id="UP000051845"/>
    </source>
</evidence>
<dbReference type="PATRIC" id="fig|1423733.4.peg.2808"/>
<evidence type="ECO:0000259" key="3">
    <source>
        <dbReference type="PROSITE" id="PS50943"/>
    </source>
</evidence>
<sequence>MNNRMARHHQHRRGRWIALGVLIIVLVGIFYGLNTIYQSVSTSLSASYTKVNEKGGRKTDAIIRKGKPISILLMGTDTGALDRTDKGRTDTMMLITVSKSKGIHLVSIPRDTMIAIPGLESTFPQKINAVYTFTNVSDTMSTISKYLNVPVDYFALVNMGGLEKLVNQIGGIQVKSPLTFTFSTATSHDYGKKLYKFYKGQTKFKYAKDGKHFKTYSKMNGQAALAFTRMRYEDPRGDYGRTERQRLVIAQLVKQAKNPTLLLNKKFMRSISENLRTNLTTKDMLSLATGYYNPKKKVKAISVNETSLWYQGISFQVMPRLEQQHVTNQLRQSLSLKKAVTGPVLAGNATKFTIPDAVKQVLYANDSSSN</sequence>
<dbReference type="InterPro" id="IPR050922">
    <property type="entry name" value="LytR/CpsA/Psr_CW_biosynth"/>
</dbReference>
<feature type="domain" description="HTH cro/C1-type" evidence="3">
    <location>
        <begin position="138"/>
        <end position="154"/>
    </location>
</feature>
<dbReference type="NCBIfam" id="TIGR00350">
    <property type="entry name" value="lytR_cpsA_psr"/>
    <property type="match status" value="1"/>
</dbReference>
<dbReference type="PANTHER" id="PTHR33392">
    <property type="entry name" value="POLYISOPRENYL-TEICHOIC ACID--PEPTIDOGLYCAN TEICHOIC ACID TRANSFERASE TAGU"/>
    <property type="match status" value="1"/>
</dbReference>
<dbReference type="Pfam" id="PF03816">
    <property type="entry name" value="LytR_cpsA_psr"/>
    <property type="match status" value="1"/>
</dbReference>
<protein>
    <submittedName>
        <fullName evidence="4">Transcriptional regulator</fullName>
    </submittedName>
</protein>
<evidence type="ECO:0000256" key="2">
    <source>
        <dbReference type="SAM" id="Phobius"/>
    </source>
</evidence>
<proteinExistence type="inferred from homology"/>
<accession>A0A0R2BQG6</accession>
<feature type="transmembrane region" description="Helical" evidence="2">
    <location>
        <begin position="16"/>
        <end position="37"/>
    </location>
</feature>
<dbReference type="STRING" id="33960.TY91_12130"/>
<keyword evidence="2" id="KW-0472">Membrane</keyword>